<organism evidence="2 3">
    <name type="scientific">Actinokineospora terrae</name>
    <dbReference type="NCBI Taxonomy" id="155974"/>
    <lineage>
        <taxon>Bacteria</taxon>
        <taxon>Bacillati</taxon>
        <taxon>Actinomycetota</taxon>
        <taxon>Actinomycetes</taxon>
        <taxon>Pseudonocardiales</taxon>
        <taxon>Pseudonocardiaceae</taxon>
        <taxon>Actinokineospora</taxon>
    </lineage>
</organism>
<reference evidence="3" key="1">
    <citation type="submission" date="2016-10" db="EMBL/GenBank/DDBJ databases">
        <authorList>
            <person name="Varghese N."/>
            <person name="Submissions S."/>
        </authorList>
    </citation>
    <scope>NUCLEOTIDE SEQUENCE [LARGE SCALE GENOMIC DNA]</scope>
    <source>
        <strain evidence="3">DSM 44260</strain>
    </source>
</reference>
<feature type="compositionally biased region" description="Basic and acidic residues" evidence="1">
    <location>
        <begin position="7"/>
        <end position="19"/>
    </location>
</feature>
<dbReference type="Proteomes" id="UP000199051">
    <property type="component" value="Unassembled WGS sequence"/>
</dbReference>
<gene>
    <name evidence="2" type="ORF">SAMN04487818_107148</name>
</gene>
<sequence length="56" mass="6090">MVESSTVDERGPSRGEGKYPVKLPVAQAQLAPSRAHARGKTKTETCAEPDLRPRQT</sequence>
<dbReference type="AlphaFoldDB" id="A0A1H9UDN1"/>
<evidence type="ECO:0000313" key="3">
    <source>
        <dbReference type="Proteomes" id="UP000199051"/>
    </source>
</evidence>
<dbReference type="EMBL" id="FOGI01000007">
    <property type="protein sequence ID" value="SES07173.1"/>
    <property type="molecule type" value="Genomic_DNA"/>
</dbReference>
<evidence type="ECO:0000313" key="2">
    <source>
        <dbReference type="EMBL" id="SES07173.1"/>
    </source>
</evidence>
<evidence type="ECO:0000256" key="1">
    <source>
        <dbReference type="SAM" id="MobiDB-lite"/>
    </source>
</evidence>
<feature type="compositionally biased region" description="Basic and acidic residues" evidence="1">
    <location>
        <begin position="41"/>
        <end position="56"/>
    </location>
</feature>
<proteinExistence type="predicted"/>
<accession>A0A1H9UDN1</accession>
<protein>
    <submittedName>
        <fullName evidence="2">Uncharacterized protein</fullName>
    </submittedName>
</protein>
<feature type="region of interest" description="Disordered" evidence="1">
    <location>
        <begin position="1"/>
        <end position="56"/>
    </location>
</feature>
<name>A0A1H9UDN1_9PSEU</name>
<keyword evidence="3" id="KW-1185">Reference proteome</keyword>